<gene>
    <name evidence="1" type="ORF">SAMN05660236_1792</name>
</gene>
<dbReference type="EMBL" id="FUZU01000001">
    <property type="protein sequence ID" value="SKC58364.1"/>
    <property type="molecule type" value="Genomic_DNA"/>
</dbReference>
<dbReference type="SUPFAM" id="SSF56784">
    <property type="entry name" value="HAD-like"/>
    <property type="match status" value="1"/>
</dbReference>
<dbReference type="InterPro" id="IPR023214">
    <property type="entry name" value="HAD_sf"/>
</dbReference>
<dbReference type="Pfam" id="PF08282">
    <property type="entry name" value="Hydrolase_3"/>
    <property type="match status" value="1"/>
</dbReference>
<proteinExistence type="predicted"/>
<keyword evidence="2" id="KW-1185">Reference proteome</keyword>
<dbReference type="GO" id="GO:0005829">
    <property type="term" value="C:cytosol"/>
    <property type="evidence" value="ECO:0007669"/>
    <property type="project" value="TreeGrafter"/>
</dbReference>
<dbReference type="SFLD" id="SFLDS00003">
    <property type="entry name" value="Haloacid_Dehalogenase"/>
    <property type="match status" value="1"/>
</dbReference>
<dbReference type="Gene3D" id="3.40.50.1000">
    <property type="entry name" value="HAD superfamily/HAD-like"/>
    <property type="match status" value="1"/>
</dbReference>
<dbReference type="NCBIfam" id="TIGR00099">
    <property type="entry name" value="Cof-subfamily"/>
    <property type="match status" value="1"/>
</dbReference>
<protein>
    <recommendedName>
        <fullName evidence="3">Cof subfamily of IIB subfamily of haloacid dehalogenase superfamily/HAD-superfamily hydrolase, subfamily IIB</fullName>
    </recommendedName>
</protein>
<evidence type="ECO:0008006" key="3">
    <source>
        <dbReference type="Google" id="ProtNLM"/>
    </source>
</evidence>
<dbReference type="Proteomes" id="UP000190961">
    <property type="component" value="Unassembled WGS sequence"/>
</dbReference>
<dbReference type="GO" id="GO:0000287">
    <property type="term" value="F:magnesium ion binding"/>
    <property type="evidence" value="ECO:0007669"/>
    <property type="project" value="TreeGrafter"/>
</dbReference>
<dbReference type="STRING" id="688867.SAMN05660236_1792"/>
<dbReference type="InterPro" id="IPR000150">
    <property type="entry name" value="Cof"/>
</dbReference>
<name>A0A1T5K449_9BACT</name>
<dbReference type="PANTHER" id="PTHR10000">
    <property type="entry name" value="PHOSPHOSERINE PHOSPHATASE"/>
    <property type="match status" value="1"/>
</dbReference>
<dbReference type="InterPro" id="IPR036412">
    <property type="entry name" value="HAD-like_sf"/>
</dbReference>
<dbReference type="RefSeq" id="WP_079686307.1">
    <property type="nucleotide sequence ID" value="NZ_FUZU01000001.1"/>
</dbReference>
<dbReference type="AlphaFoldDB" id="A0A1T5K449"/>
<dbReference type="PANTHER" id="PTHR10000:SF8">
    <property type="entry name" value="HAD SUPERFAMILY HYDROLASE-LIKE, TYPE 3"/>
    <property type="match status" value="1"/>
</dbReference>
<evidence type="ECO:0000313" key="2">
    <source>
        <dbReference type="Proteomes" id="UP000190961"/>
    </source>
</evidence>
<dbReference type="InterPro" id="IPR006379">
    <property type="entry name" value="HAD-SF_hydro_IIB"/>
</dbReference>
<dbReference type="CDD" id="cd07516">
    <property type="entry name" value="HAD_Pase"/>
    <property type="match status" value="1"/>
</dbReference>
<dbReference type="OrthoDB" id="9814970at2"/>
<sequence length="281" mass="31658">MDIRAICTDIDGTLLDNRRELSTRTIQAIKSIKDKMPVILASSRMPSAMRHLQRELDILDHPLICYNGGYIIRYKADGVTPEVLDSVTIPVPVCEAILQHVNTKTTHVSLYTEDHWYAPQVDHWTEREARVTKVLPQIASWQDVLSRWQNEGLGAHKVMCMGPEEDMNALESALNETLADKIHIYRSKSTYIEIAPRSISKASALIQVLQVYYKLDIQQAMAFGDNYNDIDMLQSAGYGVAVENAREEVKAVVRYTTASNKEDGVAAILEKYIISASQNTF</sequence>
<dbReference type="NCBIfam" id="TIGR01484">
    <property type="entry name" value="HAD-SF-IIB"/>
    <property type="match status" value="1"/>
</dbReference>
<dbReference type="SFLD" id="SFLDG01140">
    <property type="entry name" value="C2.B:_Phosphomannomutase_and_P"/>
    <property type="match status" value="1"/>
</dbReference>
<reference evidence="1 2" key="1">
    <citation type="submission" date="2017-02" db="EMBL/GenBank/DDBJ databases">
        <authorList>
            <person name="Peterson S.W."/>
        </authorList>
    </citation>
    <scope>NUCLEOTIDE SEQUENCE [LARGE SCALE GENOMIC DNA]</scope>
    <source>
        <strain evidence="1 2">DSM 25262</strain>
    </source>
</reference>
<dbReference type="Gene3D" id="3.30.1240.10">
    <property type="match status" value="1"/>
</dbReference>
<accession>A0A1T5K449</accession>
<organism evidence="1 2">
    <name type="scientific">Ohtaekwangia koreensis</name>
    <dbReference type="NCBI Taxonomy" id="688867"/>
    <lineage>
        <taxon>Bacteria</taxon>
        <taxon>Pseudomonadati</taxon>
        <taxon>Bacteroidota</taxon>
        <taxon>Cytophagia</taxon>
        <taxon>Cytophagales</taxon>
        <taxon>Fulvivirgaceae</taxon>
        <taxon>Ohtaekwangia</taxon>
    </lineage>
</organism>
<dbReference type="GO" id="GO:0016791">
    <property type="term" value="F:phosphatase activity"/>
    <property type="evidence" value="ECO:0007669"/>
    <property type="project" value="TreeGrafter"/>
</dbReference>
<evidence type="ECO:0000313" key="1">
    <source>
        <dbReference type="EMBL" id="SKC58364.1"/>
    </source>
</evidence>